<keyword evidence="2" id="KW-1133">Transmembrane helix</keyword>
<gene>
    <name evidence="3" type="ORF">PBIL07802_LOCUS26982</name>
</gene>
<evidence type="ECO:0000256" key="1">
    <source>
        <dbReference type="SAM" id="MobiDB-lite"/>
    </source>
</evidence>
<protein>
    <submittedName>
        <fullName evidence="3">Uncharacterized protein</fullName>
    </submittedName>
</protein>
<feature type="transmembrane region" description="Helical" evidence="2">
    <location>
        <begin position="37"/>
        <end position="57"/>
    </location>
</feature>
<feature type="transmembrane region" description="Helical" evidence="2">
    <location>
        <begin position="538"/>
        <end position="557"/>
    </location>
</feature>
<accession>A0A7S3LUP1</accession>
<name>A0A7S3LUP1_9EUKA</name>
<reference evidence="3" key="1">
    <citation type="submission" date="2021-01" db="EMBL/GenBank/DDBJ databases">
        <authorList>
            <person name="Corre E."/>
            <person name="Pelletier E."/>
            <person name="Niang G."/>
            <person name="Scheremetjew M."/>
            <person name="Finn R."/>
            <person name="Kale V."/>
            <person name="Holt S."/>
            <person name="Cochrane G."/>
            <person name="Meng A."/>
            <person name="Brown T."/>
            <person name="Cohen L."/>
        </authorList>
    </citation>
    <scope>NUCLEOTIDE SEQUENCE</scope>
    <source>
        <strain evidence="3">NIES-2562</strain>
    </source>
</reference>
<proteinExistence type="predicted"/>
<organism evidence="3">
    <name type="scientific">Palpitomonas bilix</name>
    <dbReference type="NCBI Taxonomy" id="652834"/>
    <lineage>
        <taxon>Eukaryota</taxon>
        <taxon>Eukaryota incertae sedis</taxon>
    </lineage>
</organism>
<keyword evidence="2" id="KW-0812">Transmembrane</keyword>
<evidence type="ECO:0000256" key="2">
    <source>
        <dbReference type="SAM" id="Phobius"/>
    </source>
</evidence>
<feature type="region of interest" description="Disordered" evidence="1">
    <location>
        <begin position="498"/>
        <end position="520"/>
    </location>
</feature>
<feature type="transmembrane region" description="Helical" evidence="2">
    <location>
        <begin position="78"/>
        <end position="97"/>
    </location>
</feature>
<feature type="transmembrane region" description="Helical" evidence="2">
    <location>
        <begin position="304"/>
        <end position="326"/>
    </location>
</feature>
<feature type="transmembrane region" description="Helical" evidence="2">
    <location>
        <begin position="271"/>
        <end position="292"/>
    </location>
</feature>
<sequence length="601" mass="67148">MARPLVSFLGIINGGLWVLTSPIVFVPLLRYLALSTFQLPFMAAAVIYSPLFLLSTMHFITHQVHAAKGKNIVEGMEYAFLSLMQAAFAIFQIYLLYKLPINASMMIIMSVSDVLFSPILSLLFLQRRVVFGQIVASFLAVLSICVFTLISFTPPTLSEWANTTVSNTSVALAQSWLNENGTAVDVGVTVGAYAGGLALWLVASARGVMSKTMIRRNLRGRMSGAERERKLFTHLFMKKNPYDLARLRKLFGNALFDSEPISLGMHATLELHTLGGGVAITPVALLLSYFTYEQDTLSATATFLSTSYLASGLMGAVAFLVLIQPLCKARLALRGRSYSYTASRSAALFVSVVLAEFLVGETVGSVQALGLALAVAAMVWSDQSIQDSSNRKKARALLWRYDDMKEEKQRRRGKKAVVMSELGTKMMNLHNNVGHSAFLRLLLVWRETGDSKLIEHYLSRSLTHVEAKRLMGDLFRPDLAEFDLSEWKGDERKWDKWGEEEEEKEEKNEKEEERRGEKAKNVMDSSHLTRVSSACQQYWYTMLYLFGLARFFTFAFMPSLARSPTRSHAYTCRSRIHMCTPTCLFFLAVCLGCTCASFASC</sequence>
<feature type="transmembrane region" description="Helical" evidence="2">
    <location>
        <begin position="103"/>
        <end position="125"/>
    </location>
</feature>
<dbReference type="EMBL" id="HBIB01041304">
    <property type="protein sequence ID" value="CAE0264676.1"/>
    <property type="molecule type" value="Transcribed_RNA"/>
</dbReference>
<dbReference type="AlphaFoldDB" id="A0A7S3LUP1"/>
<feature type="transmembrane region" description="Helical" evidence="2">
    <location>
        <begin position="5"/>
        <end position="25"/>
    </location>
</feature>
<feature type="transmembrane region" description="Helical" evidence="2">
    <location>
        <begin position="186"/>
        <end position="209"/>
    </location>
</feature>
<feature type="transmembrane region" description="Helical" evidence="2">
    <location>
        <begin position="578"/>
        <end position="599"/>
    </location>
</feature>
<keyword evidence="2" id="KW-0472">Membrane</keyword>
<evidence type="ECO:0000313" key="3">
    <source>
        <dbReference type="EMBL" id="CAE0264676.1"/>
    </source>
</evidence>
<feature type="transmembrane region" description="Helical" evidence="2">
    <location>
        <begin position="130"/>
        <end position="152"/>
    </location>
</feature>
<feature type="compositionally biased region" description="Basic and acidic residues" evidence="1">
    <location>
        <begin position="505"/>
        <end position="520"/>
    </location>
</feature>